<name>A0A3P6EJI6_BRAOL</name>
<dbReference type="AlphaFoldDB" id="A0A3P6EJI6"/>
<proteinExistence type="predicted"/>
<organism evidence="1">
    <name type="scientific">Brassica oleracea</name>
    <name type="common">Wild cabbage</name>
    <dbReference type="NCBI Taxonomy" id="3712"/>
    <lineage>
        <taxon>Eukaryota</taxon>
        <taxon>Viridiplantae</taxon>
        <taxon>Streptophyta</taxon>
        <taxon>Embryophyta</taxon>
        <taxon>Tracheophyta</taxon>
        <taxon>Spermatophyta</taxon>
        <taxon>Magnoliopsida</taxon>
        <taxon>eudicotyledons</taxon>
        <taxon>Gunneridae</taxon>
        <taxon>Pentapetalae</taxon>
        <taxon>rosids</taxon>
        <taxon>malvids</taxon>
        <taxon>Brassicales</taxon>
        <taxon>Brassicaceae</taxon>
        <taxon>Brassiceae</taxon>
        <taxon>Brassica</taxon>
    </lineage>
</organism>
<dbReference type="EMBL" id="LR031875">
    <property type="protein sequence ID" value="VDD34045.1"/>
    <property type="molecule type" value="Genomic_DNA"/>
</dbReference>
<accession>A0A3P6EJI6</accession>
<protein>
    <submittedName>
        <fullName evidence="1">Uncharacterized protein</fullName>
    </submittedName>
</protein>
<reference evidence="1" key="1">
    <citation type="submission" date="2018-11" db="EMBL/GenBank/DDBJ databases">
        <authorList>
            <consortium name="Genoscope - CEA"/>
            <person name="William W."/>
        </authorList>
    </citation>
    <scope>NUCLEOTIDE SEQUENCE</scope>
</reference>
<evidence type="ECO:0000313" key="1">
    <source>
        <dbReference type="EMBL" id="VDD34045.1"/>
    </source>
</evidence>
<gene>
    <name evidence="1" type="ORF">BOLC9T59368H</name>
</gene>
<sequence length="102" mass="12444">MLIDLCTRTVRFPSTSGWKMLISLMNLSLNLTRFSLEMKFLLQILFFRTMTFYRVMNSPGFWTMFQILARQMVLEPMLKSRFRIQNFWLLKLKWNCLNYLEV</sequence>